<comment type="caution">
    <text evidence="1">The sequence shown here is derived from an EMBL/GenBank/DDBJ whole genome shotgun (WGS) entry which is preliminary data.</text>
</comment>
<dbReference type="AlphaFoldDB" id="A0A5N6KZE8"/>
<organism evidence="1 2">
    <name type="scientific">Carpinus fangiana</name>
    <dbReference type="NCBI Taxonomy" id="176857"/>
    <lineage>
        <taxon>Eukaryota</taxon>
        <taxon>Viridiplantae</taxon>
        <taxon>Streptophyta</taxon>
        <taxon>Embryophyta</taxon>
        <taxon>Tracheophyta</taxon>
        <taxon>Spermatophyta</taxon>
        <taxon>Magnoliopsida</taxon>
        <taxon>eudicotyledons</taxon>
        <taxon>Gunneridae</taxon>
        <taxon>Pentapetalae</taxon>
        <taxon>rosids</taxon>
        <taxon>fabids</taxon>
        <taxon>Fagales</taxon>
        <taxon>Betulaceae</taxon>
        <taxon>Carpinus</taxon>
    </lineage>
</organism>
<dbReference type="Proteomes" id="UP000327013">
    <property type="component" value="Unassembled WGS sequence"/>
</dbReference>
<dbReference type="EMBL" id="VIBQ01000020">
    <property type="protein sequence ID" value="KAB8372649.1"/>
    <property type="molecule type" value="Genomic_DNA"/>
</dbReference>
<accession>A0A5N6KZE8</accession>
<protein>
    <submittedName>
        <fullName evidence="1">Uncharacterized protein</fullName>
    </submittedName>
</protein>
<sequence length="90" mass="9712">MQAKVMTCARSSFGSFFCFPDPSLSVHSPSHSYFFTFVTALSLSLARSFSALVAGSPNGFFRVRFDCCPVVLLAVIAIDSNFPAKALSAY</sequence>
<proteinExistence type="predicted"/>
<reference evidence="1 2" key="1">
    <citation type="submission" date="2019-06" db="EMBL/GenBank/DDBJ databases">
        <title>A chromosomal-level reference genome of Carpinus fangiana (Coryloideae, Betulaceae).</title>
        <authorList>
            <person name="Yang X."/>
            <person name="Wang Z."/>
            <person name="Zhang L."/>
            <person name="Hao G."/>
            <person name="Liu J."/>
            <person name="Yang Y."/>
        </authorList>
    </citation>
    <scope>NUCLEOTIDE SEQUENCE [LARGE SCALE GENOMIC DNA]</scope>
    <source>
        <strain evidence="1">Cfa_2016G</strain>
        <tissue evidence="1">Leaf</tissue>
    </source>
</reference>
<keyword evidence="2" id="KW-1185">Reference proteome</keyword>
<evidence type="ECO:0000313" key="2">
    <source>
        <dbReference type="Proteomes" id="UP000327013"/>
    </source>
</evidence>
<name>A0A5N6KZE8_9ROSI</name>
<evidence type="ECO:0000313" key="1">
    <source>
        <dbReference type="EMBL" id="KAB8372649.1"/>
    </source>
</evidence>
<gene>
    <name evidence="1" type="ORF">FH972_024749</name>
</gene>